<dbReference type="EMBL" id="BMNT01000026">
    <property type="protein sequence ID" value="GGK99103.1"/>
    <property type="molecule type" value="Genomic_DNA"/>
</dbReference>
<sequence>MGTAGRLGGKVFASEAVRVHASLFFSGFAVEQAKGSTEHIGGGLAFTPVGGDHPFVVIAGTGASPHVPSVHRMPHILGRNR</sequence>
<evidence type="ECO:0000313" key="1">
    <source>
        <dbReference type="EMBL" id="GGK99103.1"/>
    </source>
</evidence>
<dbReference type="Proteomes" id="UP000645217">
    <property type="component" value="Unassembled WGS sequence"/>
</dbReference>
<comment type="caution">
    <text evidence="1">The sequence shown here is derived from an EMBL/GenBank/DDBJ whole genome shotgun (WGS) entry which is preliminary data.</text>
</comment>
<accession>A0A917RBE0</accession>
<evidence type="ECO:0000313" key="2">
    <source>
        <dbReference type="Proteomes" id="UP000645217"/>
    </source>
</evidence>
<dbReference type="RefSeq" id="WP_189165146.1">
    <property type="nucleotide sequence ID" value="NZ_BMNT01000026.1"/>
</dbReference>
<reference evidence="1" key="2">
    <citation type="submission" date="2020-09" db="EMBL/GenBank/DDBJ databases">
        <authorList>
            <person name="Sun Q."/>
            <person name="Ohkuma M."/>
        </authorList>
    </citation>
    <scope>NUCLEOTIDE SEQUENCE</scope>
    <source>
        <strain evidence="1">JCM 13064</strain>
    </source>
</reference>
<gene>
    <name evidence="1" type="ORF">GCM10007964_46510</name>
</gene>
<keyword evidence="2" id="KW-1185">Reference proteome</keyword>
<name>A0A917RBE0_9ACTN</name>
<proteinExistence type="predicted"/>
<organism evidence="1 2">
    <name type="scientific">Sphaerisporangium melleum</name>
    <dbReference type="NCBI Taxonomy" id="321316"/>
    <lineage>
        <taxon>Bacteria</taxon>
        <taxon>Bacillati</taxon>
        <taxon>Actinomycetota</taxon>
        <taxon>Actinomycetes</taxon>
        <taxon>Streptosporangiales</taxon>
        <taxon>Streptosporangiaceae</taxon>
        <taxon>Sphaerisporangium</taxon>
    </lineage>
</organism>
<reference evidence="1" key="1">
    <citation type="journal article" date="2014" name="Int. J. Syst. Evol. Microbiol.">
        <title>Complete genome sequence of Corynebacterium casei LMG S-19264T (=DSM 44701T), isolated from a smear-ripened cheese.</title>
        <authorList>
            <consortium name="US DOE Joint Genome Institute (JGI-PGF)"/>
            <person name="Walter F."/>
            <person name="Albersmeier A."/>
            <person name="Kalinowski J."/>
            <person name="Ruckert C."/>
        </authorList>
    </citation>
    <scope>NUCLEOTIDE SEQUENCE</scope>
    <source>
        <strain evidence="1">JCM 13064</strain>
    </source>
</reference>
<dbReference type="AlphaFoldDB" id="A0A917RBE0"/>
<protein>
    <submittedName>
        <fullName evidence="1">Uncharacterized protein</fullName>
    </submittedName>
</protein>